<evidence type="ECO:0000313" key="1">
    <source>
        <dbReference type="EMBL" id="SDH71704.1"/>
    </source>
</evidence>
<organism evidence="1 2">
    <name type="scientific">Aneurinibacillus thermoaerophilus</name>
    <dbReference type="NCBI Taxonomy" id="143495"/>
    <lineage>
        <taxon>Bacteria</taxon>
        <taxon>Bacillati</taxon>
        <taxon>Bacillota</taxon>
        <taxon>Bacilli</taxon>
        <taxon>Bacillales</taxon>
        <taxon>Paenibacillaceae</taxon>
        <taxon>Aneurinibacillus group</taxon>
        <taxon>Aneurinibacillus</taxon>
    </lineage>
</organism>
<gene>
    <name evidence="1" type="ORF">SAMN04489735_104633</name>
</gene>
<sequence length="45" mass="5304">MEYIYAYRIYYGKMTIEQVPACKKEATIAVLQNEYGYTVEQQTTT</sequence>
<evidence type="ECO:0000313" key="2">
    <source>
        <dbReference type="Proteomes" id="UP000198956"/>
    </source>
</evidence>
<dbReference type="Proteomes" id="UP000198956">
    <property type="component" value="Unassembled WGS sequence"/>
</dbReference>
<reference evidence="1 2" key="1">
    <citation type="submission" date="2016-10" db="EMBL/GenBank/DDBJ databases">
        <authorList>
            <person name="de Groot N.N."/>
        </authorList>
    </citation>
    <scope>NUCLEOTIDE SEQUENCE [LARGE SCALE GENOMIC DNA]</scope>
    <source>
        <strain evidence="1 2">L 420-91</strain>
    </source>
</reference>
<accession>A0A1G8EPB4</accession>
<proteinExistence type="predicted"/>
<dbReference type="RefSeq" id="WP_156424016.1">
    <property type="nucleotide sequence ID" value="NZ_FNDE01000046.1"/>
</dbReference>
<dbReference type="EMBL" id="FNDE01000046">
    <property type="protein sequence ID" value="SDH71704.1"/>
    <property type="molecule type" value="Genomic_DNA"/>
</dbReference>
<name>A0A1G8EPB4_ANETH</name>
<dbReference type="AlphaFoldDB" id="A0A1G8EPB4"/>
<protein>
    <submittedName>
        <fullName evidence="1">Uncharacterized protein</fullName>
    </submittedName>
</protein>